<evidence type="ECO:0000256" key="8">
    <source>
        <dbReference type="SAM" id="SignalP"/>
    </source>
</evidence>
<sequence length="502" mass="56911" precursor="true">MRAIALLLFSQLLFLNAAYAATADRPNVLFIAIDDLRPALGCYGDPLAKSPHIDQFAMGARRFDRAYTQQAVCGPSRTSLLTGRLPDHTRVWHNRNRFRDVASDLVTLPQLFKQSGYQAVSLGKIFSGNEQELDPVSWSVPEVLKVTGWKNYRLPENQNSGKQAAWEAADVDDEAYSDGKLASLAIKRLDELHREQQPFFLAVGFFKPHLPFNAPKKYWDLYDPDRFVLGNDERPVQGAPELASHTHRELGGYRGIPENEHVDAPDVRRLRHGYYACVSYVDAQVGKLLAELERMKLDRQTIVVLWGDHGFSLGENGRWCKGTNFECDTRVPLLIRTPGLARPGVATKSLVQLVDLYPTLADLAGLTPPDNLDGQSLVPILNDPQAPGRDLVLSQFNRPWKATTPEQMGYSIRTAAHRYTRWVDWNTRATMAEELYDYTDRESVRPQDAHLFEQKNVVDDPARTTLRDRLRQRMDQTMTTPPPLRSPSESSDPNRKKKKKRP</sequence>
<evidence type="ECO:0000259" key="9">
    <source>
        <dbReference type="Pfam" id="PF00884"/>
    </source>
</evidence>
<feature type="chain" id="PRO_5022905114" evidence="8">
    <location>
        <begin position="21"/>
        <end position="502"/>
    </location>
</feature>
<evidence type="ECO:0000256" key="3">
    <source>
        <dbReference type="ARBA" id="ARBA00022723"/>
    </source>
</evidence>
<gene>
    <name evidence="10" type="primary">betC_32</name>
    <name evidence="10" type="ORF">Poly41_66170</name>
</gene>
<evidence type="ECO:0000256" key="6">
    <source>
        <dbReference type="ARBA" id="ARBA00022837"/>
    </source>
</evidence>
<dbReference type="GO" id="GO:0046872">
    <property type="term" value="F:metal ion binding"/>
    <property type="evidence" value="ECO:0007669"/>
    <property type="project" value="UniProtKB-KW"/>
</dbReference>
<organism evidence="10 11">
    <name type="scientific">Novipirellula artificiosorum</name>
    <dbReference type="NCBI Taxonomy" id="2528016"/>
    <lineage>
        <taxon>Bacteria</taxon>
        <taxon>Pseudomonadati</taxon>
        <taxon>Planctomycetota</taxon>
        <taxon>Planctomycetia</taxon>
        <taxon>Pirellulales</taxon>
        <taxon>Pirellulaceae</taxon>
        <taxon>Novipirellula</taxon>
    </lineage>
</organism>
<dbReference type="InterPro" id="IPR000917">
    <property type="entry name" value="Sulfatase_N"/>
</dbReference>
<dbReference type="EMBL" id="SJPV01000021">
    <property type="protein sequence ID" value="TWU30712.1"/>
    <property type="molecule type" value="Genomic_DNA"/>
</dbReference>
<dbReference type="RefSeq" id="WP_146531290.1">
    <property type="nucleotide sequence ID" value="NZ_SJPV01000021.1"/>
</dbReference>
<dbReference type="SUPFAM" id="SSF53649">
    <property type="entry name" value="Alkaline phosphatase-like"/>
    <property type="match status" value="1"/>
</dbReference>
<feature type="region of interest" description="Disordered" evidence="7">
    <location>
        <begin position="461"/>
        <end position="502"/>
    </location>
</feature>
<feature type="compositionally biased region" description="Basic and acidic residues" evidence="7">
    <location>
        <begin position="461"/>
        <end position="474"/>
    </location>
</feature>
<evidence type="ECO:0000313" key="11">
    <source>
        <dbReference type="Proteomes" id="UP000319143"/>
    </source>
</evidence>
<feature type="signal peptide" evidence="8">
    <location>
        <begin position="1"/>
        <end position="20"/>
    </location>
</feature>
<dbReference type="EC" id="3.1.6.6" evidence="10"/>
<evidence type="ECO:0000256" key="2">
    <source>
        <dbReference type="ARBA" id="ARBA00008779"/>
    </source>
</evidence>
<dbReference type="CDD" id="cd16030">
    <property type="entry name" value="iduronate-2-sulfatase"/>
    <property type="match status" value="1"/>
</dbReference>
<comment type="similarity">
    <text evidence="2">Belongs to the sulfatase family.</text>
</comment>
<evidence type="ECO:0000256" key="7">
    <source>
        <dbReference type="SAM" id="MobiDB-lite"/>
    </source>
</evidence>
<dbReference type="InterPro" id="IPR024607">
    <property type="entry name" value="Sulfatase_CS"/>
</dbReference>
<evidence type="ECO:0000256" key="5">
    <source>
        <dbReference type="ARBA" id="ARBA00022801"/>
    </source>
</evidence>
<dbReference type="OrthoDB" id="9782218at2"/>
<protein>
    <submittedName>
        <fullName evidence="10">Choline-sulfatase</fullName>
        <ecNumber evidence="10">3.1.6.6</ecNumber>
    </submittedName>
</protein>
<accession>A0A5C6D1B1</accession>
<comment type="caution">
    <text evidence="10">The sequence shown here is derived from an EMBL/GenBank/DDBJ whole genome shotgun (WGS) entry which is preliminary data.</text>
</comment>
<evidence type="ECO:0000256" key="4">
    <source>
        <dbReference type="ARBA" id="ARBA00022729"/>
    </source>
</evidence>
<reference evidence="10 11" key="1">
    <citation type="submission" date="2019-02" db="EMBL/GenBank/DDBJ databases">
        <title>Deep-cultivation of Planctomycetes and their phenomic and genomic characterization uncovers novel biology.</title>
        <authorList>
            <person name="Wiegand S."/>
            <person name="Jogler M."/>
            <person name="Boedeker C."/>
            <person name="Pinto D."/>
            <person name="Vollmers J."/>
            <person name="Rivas-Marin E."/>
            <person name="Kohn T."/>
            <person name="Peeters S.H."/>
            <person name="Heuer A."/>
            <person name="Rast P."/>
            <person name="Oberbeckmann S."/>
            <person name="Bunk B."/>
            <person name="Jeske O."/>
            <person name="Meyerdierks A."/>
            <person name="Storesund J.E."/>
            <person name="Kallscheuer N."/>
            <person name="Luecker S."/>
            <person name="Lage O.M."/>
            <person name="Pohl T."/>
            <person name="Merkel B.J."/>
            <person name="Hornburger P."/>
            <person name="Mueller R.-W."/>
            <person name="Bruemmer F."/>
            <person name="Labrenz M."/>
            <person name="Spormann A.M."/>
            <person name="Op Den Camp H."/>
            <person name="Overmann J."/>
            <person name="Amann R."/>
            <person name="Jetten M.S.M."/>
            <person name="Mascher T."/>
            <person name="Medema M.H."/>
            <person name="Devos D.P."/>
            <person name="Kaster A.-K."/>
            <person name="Ovreas L."/>
            <person name="Rohde M."/>
            <person name="Galperin M.Y."/>
            <person name="Jogler C."/>
        </authorList>
    </citation>
    <scope>NUCLEOTIDE SEQUENCE [LARGE SCALE GENOMIC DNA]</scope>
    <source>
        <strain evidence="10 11">Poly41</strain>
    </source>
</reference>
<dbReference type="PANTHER" id="PTHR45953">
    <property type="entry name" value="IDURONATE 2-SULFATASE"/>
    <property type="match status" value="1"/>
</dbReference>
<dbReference type="PROSITE" id="PS00523">
    <property type="entry name" value="SULFATASE_1"/>
    <property type="match status" value="1"/>
</dbReference>
<dbReference type="InterPro" id="IPR035874">
    <property type="entry name" value="IDS"/>
</dbReference>
<keyword evidence="5 10" id="KW-0378">Hydrolase</keyword>
<dbReference type="Gene3D" id="3.40.720.10">
    <property type="entry name" value="Alkaline Phosphatase, subunit A"/>
    <property type="match status" value="1"/>
</dbReference>
<dbReference type="InterPro" id="IPR017850">
    <property type="entry name" value="Alkaline_phosphatase_core_sf"/>
</dbReference>
<dbReference type="Pfam" id="PF00884">
    <property type="entry name" value="Sulfatase"/>
    <property type="match status" value="1"/>
</dbReference>
<evidence type="ECO:0000313" key="10">
    <source>
        <dbReference type="EMBL" id="TWU30712.1"/>
    </source>
</evidence>
<feature type="domain" description="Sulfatase N-terminal" evidence="9">
    <location>
        <begin position="26"/>
        <end position="365"/>
    </location>
</feature>
<dbReference type="GO" id="GO:0005737">
    <property type="term" value="C:cytoplasm"/>
    <property type="evidence" value="ECO:0007669"/>
    <property type="project" value="TreeGrafter"/>
</dbReference>
<dbReference type="Proteomes" id="UP000319143">
    <property type="component" value="Unassembled WGS sequence"/>
</dbReference>
<dbReference type="GO" id="GO:0047753">
    <property type="term" value="F:choline-sulfatase activity"/>
    <property type="evidence" value="ECO:0007669"/>
    <property type="project" value="UniProtKB-EC"/>
</dbReference>
<keyword evidence="4 8" id="KW-0732">Signal</keyword>
<name>A0A5C6D1B1_9BACT</name>
<dbReference type="PANTHER" id="PTHR45953:SF1">
    <property type="entry name" value="IDURONATE 2-SULFATASE"/>
    <property type="match status" value="1"/>
</dbReference>
<keyword evidence="11" id="KW-1185">Reference proteome</keyword>
<dbReference type="AlphaFoldDB" id="A0A5C6D1B1"/>
<keyword evidence="6" id="KW-0106">Calcium</keyword>
<keyword evidence="3" id="KW-0479">Metal-binding</keyword>
<proteinExistence type="inferred from homology"/>
<comment type="cofactor">
    <cofactor evidence="1">
        <name>Ca(2+)</name>
        <dbReference type="ChEBI" id="CHEBI:29108"/>
    </cofactor>
</comment>
<evidence type="ECO:0000256" key="1">
    <source>
        <dbReference type="ARBA" id="ARBA00001913"/>
    </source>
</evidence>
<dbReference type="GO" id="GO:0004423">
    <property type="term" value="F:iduronate-2-sulfatase activity"/>
    <property type="evidence" value="ECO:0007669"/>
    <property type="project" value="InterPro"/>
</dbReference>